<dbReference type="HOGENOM" id="CLU_3055675_0_0_1"/>
<keyword evidence="3" id="KW-1185">Reference proteome</keyword>
<accession>G3UFS7</accession>
<dbReference type="InParanoid" id="G3UFS7"/>
<dbReference type="Proteomes" id="UP000007646">
    <property type="component" value="Unassembled WGS sequence"/>
</dbReference>
<feature type="region of interest" description="Disordered" evidence="1">
    <location>
        <begin position="1"/>
        <end position="54"/>
    </location>
</feature>
<evidence type="ECO:0000256" key="1">
    <source>
        <dbReference type="SAM" id="MobiDB-lite"/>
    </source>
</evidence>
<proteinExistence type="predicted"/>
<dbReference type="AlphaFoldDB" id="G3UFS7"/>
<sequence length="54" mass="6056">RREAAAARAAACRRRVRNLPGSRPQAGDRSPQGTLHYSSQRELGWSRGRTLRPN</sequence>
<feature type="compositionally biased region" description="Low complexity" evidence="1">
    <location>
        <begin position="1"/>
        <end position="10"/>
    </location>
</feature>
<name>G3UFS7_LOXAF</name>
<evidence type="ECO:0000313" key="3">
    <source>
        <dbReference type="Proteomes" id="UP000007646"/>
    </source>
</evidence>
<evidence type="ECO:0000313" key="2">
    <source>
        <dbReference type="Ensembl" id="ENSLAFP00000026685.1"/>
    </source>
</evidence>
<reference evidence="2" key="3">
    <citation type="submission" date="2025-09" db="UniProtKB">
        <authorList>
            <consortium name="Ensembl"/>
        </authorList>
    </citation>
    <scope>IDENTIFICATION</scope>
    <source>
        <strain evidence="2">Isolate ISIS603380</strain>
    </source>
</reference>
<feature type="compositionally biased region" description="Polar residues" evidence="1">
    <location>
        <begin position="31"/>
        <end position="41"/>
    </location>
</feature>
<protein>
    <submittedName>
        <fullName evidence="2">Uncharacterized protein</fullName>
    </submittedName>
</protein>
<organism evidence="2 3">
    <name type="scientific">Loxodonta africana</name>
    <name type="common">African elephant</name>
    <dbReference type="NCBI Taxonomy" id="9785"/>
    <lineage>
        <taxon>Eukaryota</taxon>
        <taxon>Metazoa</taxon>
        <taxon>Chordata</taxon>
        <taxon>Craniata</taxon>
        <taxon>Vertebrata</taxon>
        <taxon>Euteleostomi</taxon>
        <taxon>Mammalia</taxon>
        <taxon>Eutheria</taxon>
        <taxon>Afrotheria</taxon>
        <taxon>Proboscidea</taxon>
        <taxon>Elephantidae</taxon>
        <taxon>Loxodonta</taxon>
    </lineage>
</organism>
<dbReference type="Ensembl" id="ENSLAFT00000033398.1">
    <property type="protein sequence ID" value="ENSLAFP00000026685.1"/>
    <property type="gene ID" value="ENSLAFG00000030369.1"/>
</dbReference>
<reference evidence="2 3" key="1">
    <citation type="submission" date="2009-06" db="EMBL/GenBank/DDBJ databases">
        <title>The Genome Sequence of Loxodonta africana (African elephant).</title>
        <authorList>
            <person name="Di Palma F."/>
            <person name="Heiman D."/>
            <person name="Young S."/>
            <person name="Johnson J."/>
            <person name="Lander E.S."/>
            <person name="Lindblad-Toh K."/>
        </authorList>
    </citation>
    <scope>NUCLEOTIDE SEQUENCE [LARGE SCALE GENOMIC DNA]</scope>
    <source>
        <strain evidence="2 3">Isolate ISIS603380</strain>
    </source>
</reference>
<reference evidence="2" key="2">
    <citation type="submission" date="2025-08" db="UniProtKB">
        <authorList>
            <consortium name="Ensembl"/>
        </authorList>
    </citation>
    <scope>IDENTIFICATION</scope>
    <source>
        <strain evidence="2">Isolate ISIS603380</strain>
    </source>
</reference>